<organism evidence="2 3">
    <name type="scientific">Rickenella mellea</name>
    <dbReference type="NCBI Taxonomy" id="50990"/>
    <lineage>
        <taxon>Eukaryota</taxon>
        <taxon>Fungi</taxon>
        <taxon>Dikarya</taxon>
        <taxon>Basidiomycota</taxon>
        <taxon>Agaricomycotina</taxon>
        <taxon>Agaricomycetes</taxon>
        <taxon>Hymenochaetales</taxon>
        <taxon>Rickenellaceae</taxon>
        <taxon>Rickenella</taxon>
    </lineage>
</organism>
<accession>A0A4Y7PN77</accession>
<gene>
    <name evidence="2" type="ORF">BD410DRAFT_652028</name>
</gene>
<dbReference type="AlphaFoldDB" id="A0A4Y7PN77"/>
<protein>
    <submittedName>
        <fullName evidence="2">Uncharacterized protein</fullName>
    </submittedName>
</protein>
<sequence>MQIKLIAIIVGFAVFPSTTGTAVDILERGQLICPMPSSCKCKLKPPESETFCGNGILGCLQGHEYICVDDGITACDLGVTENCYPCTSIICPLKRK</sequence>
<dbReference type="EMBL" id="ML170253">
    <property type="protein sequence ID" value="TDL16049.1"/>
    <property type="molecule type" value="Genomic_DNA"/>
</dbReference>
<feature type="signal peptide" evidence="1">
    <location>
        <begin position="1"/>
        <end position="20"/>
    </location>
</feature>
<evidence type="ECO:0000313" key="2">
    <source>
        <dbReference type="EMBL" id="TDL16049.1"/>
    </source>
</evidence>
<reference evidence="2 3" key="1">
    <citation type="submission" date="2018-06" db="EMBL/GenBank/DDBJ databases">
        <title>A transcriptomic atlas of mushroom development highlights an independent origin of complex multicellularity.</title>
        <authorList>
            <consortium name="DOE Joint Genome Institute"/>
            <person name="Krizsan K."/>
            <person name="Almasi E."/>
            <person name="Merenyi Z."/>
            <person name="Sahu N."/>
            <person name="Viragh M."/>
            <person name="Koszo T."/>
            <person name="Mondo S."/>
            <person name="Kiss B."/>
            <person name="Balint B."/>
            <person name="Kues U."/>
            <person name="Barry K."/>
            <person name="Hegedus J.C."/>
            <person name="Henrissat B."/>
            <person name="Johnson J."/>
            <person name="Lipzen A."/>
            <person name="Ohm R."/>
            <person name="Nagy I."/>
            <person name="Pangilinan J."/>
            <person name="Yan J."/>
            <person name="Xiong Y."/>
            <person name="Grigoriev I.V."/>
            <person name="Hibbett D.S."/>
            <person name="Nagy L.G."/>
        </authorList>
    </citation>
    <scope>NUCLEOTIDE SEQUENCE [LARGE SCALE GENOMIC DNA]</scope>
    <source>
        <strain evidence="2 3">SZMC22713</strain>
    </source>
</reference>
<dbReference type="Proteomes" id="UP000294933">
    <property type="component" value="Unassembled WGS sequence"/>
</dbReference>
<feature type="chain" id="PRO_5021483472" evidence="1">
    <location>
        <begin position="21"/>
        <end position="96"/>
    </location>
</feature>
<evidence type="ECO:0000313" key="3">
    <source>
        <dbReference type="Proteomes" id="UP000294933"/>
    </source>
</evidence>
<keyword evidence="3" id="KW-1185">Reference proteome</keyword>
<keyword evidence="1" id="KW-0732">Signal</keyword>
<name>A0A4Y7PN77_9AGAM</name>
<dbReference type="VEuPathDB" id="FungiDB:BD410DRAFT_652028"/>
<proteinExistence type="predicted"/>
<evidence type="ECO:0000256" key="1">
    <source>
        <dbReference type="SAM" id="SignalP"/>
    </source>
</evidence>